<keyword evidence="8" id="KW-1185">Reference proteome</keyword>
<dbReference type="Pfam" id="PF01497">
    <property type="entry name" value="Peripla_BP_2"/>
    <property type="match status" value="1"/>
</dbReference>
<dbReference type="STRING" id="766136.BHF68_00070"/>
<proteinExistence type="inferred from homology"/>
<feature type="domain" description="Fe/B12 periplasmic-binding" evidence="6">
    <location>
        <begin position="125"/>
        <end position="385"/>
    </location>
</feature>
<dbReference type="PROSITE" id="PS50983">
    <property type="entry name" value="FE_B12_PBP"/>
    <property type="match status" value="1"/>
</dbReference>
<feature type="compositionally biased region" description="Low complexity" evidence="5">
    <location>
        <begin position="77"/>
        <end position="102"/>
    </location>
</feature>
<dbReference type="InterPro" id="IPR002491">
    <property type="entry name" value="ABC_transptr_periplasmic_BD"/>
</dbReference>
<dbReference type="PANTHER" id="PTHR30532:SF21">
    <property type="entry name" value="SIDEROPHORE-BINDING LIPOPROTEIN YFIY-RELATED"/>
    <property type="match status" value="1"/>
</dbReference>
<dbReference type="SUPFAM" id="SSF53807">
    <property type="entry name" value="Helical backbone' metal receptor"/>
    <property type="match status" value="1"/>
</dbReference>
<dbReference type="GO" id="GO:0030288">
    <property type="term" value="C:outer membrane-bounded periplasmic space"/>
    <property type="evidence" value="ECO:0007669"/>
    <property type="project" value="TreeGrafter"/>
</dbReference>
<comment type="subcellular location">
    <subcellularLocation>
        <location evidence="1">Cell envelope</location>
    </subcellularLocation>
</comment>
<comment type="caution">
    <text evidence="7">The sequence shown here is derived from an EMBL/GenBank/DDBJ whole genome shotgun (WGS) entry which is preliminary data.</text>
</comment>
<feature type="compositionally biased region" description="Polar residues" evidence="5">
    <location>
        <begin position="63"/>
        <end position="75"/>
    </location>
</feature>
<evidence type="ECO:0000256" key="2">
    <source>
        <dbReference type="ARBA" id="ARBA00008814"/>
    </source>
</evidence>
<evidence type="ECO:0000313" key="8">
    <source>
        <dbReference type="Proteomes" id="UP000094296"/>
    </source>
</evidence>
<feature type="region of interest" description="Disordered" evidence="5">
    <location>
        <begin position="49"/>
        <end position="105"/>
    </location>
</feature>
<evidence type="ECO:0000256" key="5">
    <source>
        <dbReference type="SAM" id="MobiDB-lite"/>
    </source>
</evidence>
<accession>A0A1E5G5S5</accession>
<dbReference type="EMBL" id="MIJE01000001">
    <property type="protein sequence ID" value="OEF98124.1"/>
    <property type="molecule type" value="Genomic_DNA"/>
</dbReference>
<evidence type="ECO:0000259" key="6">
    <source>
        <dbReference type="PROSITE" id="PS50983"/>
    </source>
</evidence>
<dbReference type="PROSITE" id="PS51257">
    <property type="entry name" value="PROKAR_LIPOPROTEIN"/>
    <property type="match status" value="1"/>
</dbReference>
<reference evidence="7 8" key="1">
    <citation type="submission" date="2016-09" db="EMBL/GenBank/DDBJ databases">
        <title>Draft genome sequence for the type strain of Desulfuribacillus alkaliarsenatis AHT28, an obligately anaerobic, sulfidogenic bacterium isolated from Russian soda lake sediments.</title>
        <authorList>
            <person name="Abin C.A."/>
            <person name="Hollibaugh J.T."/>
        </authorList>
    </citation>
    <scope>NUCLEOTIDE SEQUENCE [LARGE SCALE GENOMIC DNA]</scope>
    <source>
        <strain evidence="7 8">AHT28</strain>
    </source>
</reference>
<protein>
    <recommendedName>
        <fullName evidence="6">Fe/B12 periplasmic-binding domain-containing protein</fullName>
    </recommendedName>
</protein>
<gene>
    <name evidence="7" type="ORF">BHF68_00070</name>
</gene>
<dbReference type="GO" id="GO:1901678">
    <property type="term" value="P:iron coordination entity transport"/>
    <property type="evidence" value="ECO:0007669"/>
    <property type="project" value="UniProtKB-ARBA"/>
</dbReference>
<dbReference type="Proteomes" id="UP000094296">
    <property type="component" value="Unassembled WGS sequence"/>
</dbReference>
<dbReference type="OrthoDB" id="26763at2"/>
<dbReference type="RefSeq" id="WP_069641616.1">
    <property type="nucleotide sequence ID" value="NZ_MIJE01000001.1"/>
</dbReference>
<dbReference type="PANTHER" id="PTHR30532">
    <property type="entry name" value="IRON III DICITRATE-BINDING PERIPLASMIC PROTEIN"/>
    <property type="match status" value="1"/>
</dbReference>
<evidence type="ECO:0000313" key="7">
    <source>
        <dbReference type="EMBL" id="OEF98124.1"/>
    </source>
</evidence>
<dbReference type="Gene3D" id="3.40.50.1980">
    <property type="entry name" value="Nitrogenase molybdenum iron protein domain"/>
    <property type="match status" value="2"/>
</dbReference>
<name>A0A1E5G5S5_9FIRM</name>
<evidence type="ECO:0000256" key="1">
    <source>
        <dbReference type="ARBA" id="ARBA00004196"/>
    </source>
</evidence>
<sequence length="385" mass="42239">MKKIIFLIVLLTTVLILGACANKQTSVLLPNEDVADETVVSEKIIEEATEEVSNNEDIEKSGTEAQELSDTQAIGDTNAETTTNNNGNNVSNTSPNTNVSTTQQPKTRIIQHAMGSLEVPAKPERIVVLSAQHADHLISLGITPIGSISGAGGREVDWLHNRMPGTTYIGHFHSPSVEMILSLRPDLILGVEKHNSKAYGSLSKIAPTVLLQDMEADWREIYKYIAEVVGREDVAKARLKEFDNRLSKGKQDIATKLNNGETVLFMRVHHKESRLFGTNSHIGKIAYGGLGLRPPSITPTNVAELPIALEKLPEFEVDHIFLLDTAKKENQDVIKEMQQNPIWKNTKAVQNGNVHLLGDLNDSRAGKSLVLYNLIVDGILDGLLK</sequence>
<dbReference type="AlphaFoldDB" id="A0A1E5G5S5"/>
<organism evidence="7 8">
    <name type="scientific">Desulfuribacillus alkaliarsenatis</name>
    <dbReference type="NCBI Taxonomy" id="766136"/>
    <lineage>
        <taxon>Bacteria</taxon>
        <taxon>Bacillati</taxon>
        <taxon>Bacillota</taxon>
        <taxon>Desulfuribacillia</taxon>
        <taxon>Desulfuribacillales</taxon>
        <taxon>Desulfuribacillaceae</taxon>
        <taxon>Desulfuribacillus</taxon>
    </lineage>
</organism>
<comment type="similarity">
    <text evidence="2">Belongs to the bacterial solute-binding protein 8 family.</text>
</comment>
<keyword evidence="4" id="KW-0732">Signal</keyword>
<evidence type="ECO:0000256" key="4">
    <source>
        <dbReference type="ARBA" id="ARBA00022729"/>
    </source>
</evidence>
<dbReference type="InterPro" id="IPR051313">
    <property type="entry name" value="Bact_iron-sidero_bind"/>
</dbReference>
<evidence type="ECO:0000256" key="3">
    <source>
        <dbReference type="ARBA" id="ARBA00022448"/>
    </source>
</evidence>
<keyword evidence="3" id="KW-0813">Transport</keyword>